<gene>
    <name evidence="3" type="primary">ygjR</name>
    <name evidence="3" type="ORF">YEW_DK14430</name>
</gene>
<feature type="domain" description="Gfo/Idh/MocA-like oxidoreductase N-terminal" evidence="1">
    <location>
        <begin position="13"/>
        <end position="131"/>
    </location>
</feature>
<dbReference type="SUPFAM" id="SSF55347">
    <property type="entry name" value="Glyceraldehyde-3-phosphate dehydrogenase-like, C-terminal domain"/>
    <property type="match status" value="1"/>
</dbReference>
<dbReference type="Pfam" id="PF01408">
    <property type="entry name" value="GFO_IDH_MocA"/>
    <property type="match status" value="1"/>
</dbReference>
<protein>
    <submittedName>
        <fullName evidence="3">Uncharacterized oxidoreductase ygjR</fullName>
    </submittedName>
</protein>
<proteinExistence type="predicted"/>
<dbReference type="PANTHER" id="PTHR43054:SF1">
    <property type="entry name" value="SCYLLO-INOSITOL 2-DEHYDROGENASE (NADP(+)) IOLU"/>
    <property type="match status" value="1"/>
</dbReference>
<evidence type="ECO:0000313" key="3">
    <source>
        <dbReference type="EMBL" id="CBX69867.1"/>
    </source>
</evidence>
<feature type="domain" description="GFO/IDH/MocA-like oxidoreductase" evidence="2">
    <location>
        <begin position="151"/>
        <end position="258"/>
    </location>
</feature>
<accession>F4MVK9</accession>
<dbReference type="AlphaFoldDB" id="F4MVK9"/>
<dbReference type="Gene3D" id="3.40.50.720">
    <property type="entry name" value="NAD(P)-binding Rossmann-like Domain"/>
    <property type="match status" value="1"/>
</dbReference>
<dbReference type="GO" id="GO:0000166">
    <property type="term" value="F:nucleotide binding"/>
    <property type="evidence" value="ECO:0007669"/>
    <property type="project" value="InterPro"/>
</dbReference>
<dbReference type="Gene3D" id="3.30.360.10">
    <property type="entry name" value="Dihydrodipicolinate Reductase, domain 2"/>
    <property type="match status" value="1"/>
</dbReference>
<dbReference type="PANTHER" id="PTHR43054">
    <property type="match status" value="1"/>
</dbReference>
<reference evidence="3" key="1">
    <citation type="journal article" date="2011" name="BMC Genomics">
        <title>Shotgun sequencing of Yersinia enterocolitica strain W22703 (biotype 2, serotype O:9): genomic evidence for oscillation between invertebrates and mammals.</title>
        <authorList>
            <person name="Fuchs T.M."/>
            <person name="Brandt K."/>
            <person name="Starke M."/>
            <person name="Rattei T."/>
        </authorList>
    </citation>
    <scope>NUCLEOTIDE SEQUENCE</scope>
</reference>
<dbReference type="EMBL" id="FR718509">
    <property type="protein sequence ID" value="CBX69867.1"/>
    <property type="molecule type" value="Genomic_DNA"/>
</dbReference>
<name>F4MVK9_YEREN</name>
<sequence length="344" mass="38131">MCFSSVGMEFTMIRFAVIGTNWITARFVDAAHESGKMKLVAVYSRKLEQAKKFGDDYNATECFDNLEAMAASDQIDAVYIASPNSLHYPQAKLFLSHKKHVICEKSLASNFAEVEDLVSCAREHEVVLFEAFKTAYLPNFTQLKQSLPRVGKLRKAFINYCQYSSRYQRYLNGENPNTFNPAFSNGSIMDIGYYCLASALALWGAPKSVLASASLLPSGVDAHGTVCLNYGDFDVVIIHSKVSQSDIPSEIQGEDGSLVIESISECLSVAFTPRGSHSQDLTQPQHINTMLYEAEVFANLVETHQVEHDGLQLSLLTSRIQTDIRRQTGVIFPADSQPPAVYPK</sequence>
<dbReference type="InterPro" id="IPR055170">
    <property type="entry name" value="GFO_IDH_MocA-like_dom"/>
</dbReference>
<dbReference type="Pfam" id="PF22725">
    <property type="entry name" value="GFO_IDH_MocA_C3"/>
    <property type="match status" value="1"/>
</dbReference>
<dbReference type="InterPro" id="IPR036291">
    <property type="entry name" value="NAD(P)-bd_dom_sf"/>
</dbReference>
<evidence type="ECO:0000259" key="2">
    <source>
        <dbReference type="Pfam" id="PF22725"/>
    </source>
</evidence>
<dbReference type="InterPro" id="IPR000683">
    <property type="entry name" value="Gfo/Idh/MocA-like_OxRdtase_N"/>
</dbReference>
<dbReference type="SUPFAM" id="SSF51735">
    <property type="entry name" value="NAD(P)-binding Rossmann-fold domains"/>
    <property type="match status" value="1"/>
</dbReference>
<organism evidence="3">
    <name type="scientific">Yersinia enterocolitica W22703</name>
    <dbReference type="NCBI Taxonomy" id="913028"/>
    <lineage>
        <taxon>Bacteria</taxon>
        <taxon>Pseudomonadati</taxon>
        <taxon>Pseudomonadota</taxon>
        <taxon>Gammaproteobacteria</taxon>
        <taxon>Enterobacterales</taxon>
        <taxon>Yersiniaceae</taxon>
        <taxon>Yersinia</taxon>
    </lineage>
</organism>
<evidence type="ECO:0000259" key="1">
    <source>
        <dbReference type="Pfam" id="PF01408"/>
    </source>
</evidence>